<sequence length="681" mass="70859">MPVDNPLALALAAFTRRESASALTTTTAAAQTTASLTVGSNPIIVTPTLTISNGVIVGQSYVTDSSGSTLVYTLVSAPDKGGKVTFSATTDPNYVKGNFVYLPDQSVLSGATNEKFTIMVAQSTAFDQFLGNIPILGSLATPIINLLHQTPILGDLLAPVIGYSSLATFNSNTVLPATNPVAYTYKMPSFDGTLISVNWFPATGLTAGQQQQTVLDGPGLATAGQTDPYQLYGISGLTPGVSQLRDAGYNVVTWDPRGEFASGGILQLDNPFFEGRDVSAIVSWVAGLSASTLNTTGDPVVGMVGGSYGGGIQLTSASVDPRIDAIVPGIAWNSLNNSLYPNDAFKTAYGSLLLLSLITSGARINNQIYLGVLSGDLIGRLSETAQAVLSSSGPTSLLNNLKIPVLFLQGTVDVLFTLQQAIDNAQTVLANGNTDVKMVWYCGGHGVCLTGPTSPNPNLANTITFLNEQLKGIAPPIGSEIPNFQYTDQKGNWYQSTDLPVAGSPFFGTPEQVLTNASGGVLGIVPFLGGSGPGSGTPPYQATLPYSLGLASKASNAINVAVNTTGINQIVGSPTLSFDYQGIGTNRFVYAQLVDNKTGLVVGNLVTPVAVTMDGQTHTATVNMENIVYTVDDPNVDNLTLQITSSTTAYWSLTSYGVVNISNINLTVPTPANISPELLPT</sequence>
<evidence type="ECO:0000313" key="2">
    <source>
        <dbReference type="EMBL" id="BBZ78194.1"/>
    </source>
</evidence>
<dbReference type="GO" id="GO:0016787">
    <property type="term" value="F:hydrolase activity"/>
    <property type="evidence" value="ECO:0007669"/>
    <property type="project" value="InterPro"/>
</dbReference>
<dbReference type="InterPro" id="IPR000383">
    <property type="entry name" value="Xaa-Pro-like_dom"/>
</dbReference>
<dbReference type="SUPFAM" id="SSF53474">
    <property type="entry name" value="alpha/beta-Hydrolases"/>
    <property type="match status" value="1"/>
</dbReference>
<evidence type="ECO:0000259" key="1">
    <source>
        <dbReference type="Pfam" id="PF02129"/>
    </source>
</evidence>
<dbReference type="KEGG" id="many:MANY_35310"/>
<dbReference type="Gene3D" id="3.40.50.1820">
    <property type="entry name" value="alpha/beta hydrolase"/>
    <property type="match status" value="1"/>
</dbReference>
<accession>A0A6N4WDK4</accession>
<gene>
    <name evidence="2" type="ORF">MANY_35310</name>
</gene>
<dbReference type="Proteomes" id="UP000467249">
    <property type="component" value="Chromosome"/>
</dbReference>
<evidence type="ECO:0000313" key="3">
    <source>
        <dbReference type="Proteomes" id="UP000467249"/>
    </source>
</evidence>
<dbReference type="InterPro" id="IPR029058">
    <property type="entry name" value="AB_hydrolase_fold"/>
</dbReference>
<protein>
    <recommendedName>
        <fullName evidence="1">Xaa-Pro dipeptidyl-peptidase-like domain-containing protein</fullName>
    </recommendedName>
</protein>
<dbReference type="Pfam" id="PF02129">
    <property type="entry name" value="Peptidase_S15"/>
    <property type="match status" value="1"/>
</dbReference>
<name>A0A6N4WDK4_9MYCO</name>
<proteinExistence type="predicted"/>
<organism evidence="2 3">
    <name type="scientific">Mycolicibacterium anyangense</name>
    <dbReference type="NCBI Taxonomy" id="1431246"/>
    <lineage>
        <taxon>Bacteria</taxon>
        <taxon>Bacillati</taxon>
        <taxon>Actinomycetota</taxon>
        <taxon>Actinomycetes</taxon>
        <taxon>Mycobacteriales</taxon>
        <taxon>Mycobacteriaceae</taxon>
        <taxon>Mycolicibacterium</taxon>
    </lineage>
</organism>
<dbReference type="AlphaFoldDB" id="A0A6N4WDK4"/>
<dbReference type="EMBL" id="AP022620">
    <property type="protein sequence ID" value="BBZ78194.1"/>
    <property type="molecule type" value="Genomic_DNA"/>
</dbReference>
<reference evidence="2 3" key="1">
    <citation type="journal article" date="2019" name="Emerg. Microbes Infect.">
        <title>Comprehensive subspecies identification of 175 nontuberculous mycobacteria species based on 7547 genomic profiles.</title>
        <authorList>
            <person name="Matsumoto Y."/>
            <person name="Kinjo T."/>
            <person name="Motooka D."/>
            <person name="Nabeya D."/>
            <person name="Jung N."/>
            <person name="Uechi K."/>
            <person name="Horii T."/>
            <person name="Iida T."/>
            <person name="Fujita J."/>
            <person name="Nakamura S."/>
        </authorList>
    </citation>
    <scope>NUCLEOTIDE SEQUENCE [LARGE SCALE GENOMIC DNA]</scope>
    <source>
        <strain evidence="2 3">JCM 30275</strain>
    </source>
</reference>
<keyword evidence="3" id="KW-1185">Reference proteome</keyword>
<feature type="domain" description="Xaa-Pro dipeptidyl-peptidase-like" evidence="1">
    <location>
        <begin position="244"/>
        <end position="437"/>
    </location>
</feature>